<reference evidence="1 2" key="1">
    <citation type="journal article" date="2015" name="Int. J. Syst. Evol. Microbiol.">
        <title>Aestuariivita atlantica sp. nov., isolated from deep sea sediment of the Atlantic Ocean.</title>
        <authorList>
            <person name="Li G."/>
            <person name="Lai Q."/>
            <person name="Du Y."/>
            <person name="Liu X."/>
            <person name="Sun F."/>
            <person name="Shao Z."/>
        </authorList>
    </citation>
    <scope>NUCLEOTIDE SEQUENCE [LARGE SCALE GENOMIC DNA]</scope>
    <source>
        <strain evidence="1 2">22II-S11-z3</strain>
    </source>
</reference>
<dbReference type="EMBL" id="AQQZ01000011">
    <property type="protein sequence ID" value="KNG92224.1"/>
    <property type="molecule type" value="Genomic_DNA"/>
</dbReference>
<comment type="caution">
    <text evidence="1">The sequence shown here is derived from an EMBL/GenBank/DDBJ whole genome shotgun (WGS) entry which is preliminary data.</text>
</comment>
<evidence type="ECO:0000313" key="1">
    <source>
        <dbReference type="EMBL" id="KNG92224.1"/>
    </source>
</evidence>
<dbReference type="SUPFAM" id="SSF52540">
    <property type="entry name" value="P-loop containing nucleoside triphosphate hydrolases"/>
    <property type="match status" value="1"/>
</dbReference>
<accession>A0A0L1JKD8</accession>
<sequence>MHKTGTSSIQDSFAAVPPEGFSYFKARGNNLNQWSRVMFEEPETLMQLPWYSQASDAERQAFRKARAEESDREFDRVAAAGVPVIFSAERFGYMSEPSVARFRGWLAERFEEVEIHAYVRDPLGFVRSSIQQRIKTGAKDLSVTPDLPHYQSRFAKFEDAFGADHVQYRIFRRGDLKDGNVVADFADWLGTGYPVEAILTSNESVSVEALACMIAMTCHLPDDIAASVTPVERIRTFALLTEFGSGTFAFSEAAATKIVASIKADCDWMDARLGTPLDRTARQSGDVTIDRLEDLAELAPDYADGLRAHIAAALVPDAPRSMQDLLPALSFVRYAP</sequence>
<evidence type="ECO:0000313" key="2">
    <source>
        <dbReference type="Proteomes" id="UP000036938"/>
    </source>
</evidence>
<organism evidence="1 2">
    <name type="scientific">Pseudaestuariivita atlantica</name>
    <dbReference type="NCBI Taxonomy" id="1317121"/>
    <lineage>
        <taxon>Bacteria</taxon>
        <taxon>Pseudomonadati</taxon>
        <taxon>Pseudomonadota</taxon>
        <taxon>Alphaproteobacteria</taxon>
        <taxon>Rhodobacterales</taxon>
        <taxon>Paracoccaceae</taxon>
        <taxon>Pseudaestuariivita</taxon>
    </lineage>
</organism>
<dbReference type="InterPro" id="IPR027417">
    <property type="entry name" value="P-loop_NTPase"/>
</dbReference>
<dbReference type="Proteomes" id="UP000036938">
    <property type="component" value="Unassembled WGS sequence"/>
</dbReference>
<keyword evidence="2" id="KW-1185">Reference proteome</keyword>
<evidence type="ECO:0008006" key="3">
    <source>
        <dbReference type="Google" id="ProtNLM"/>
    </source>
</evidence>
<gene>
    <name evidence="1" type="ORF">ATO11_18350</name>
</gene>
<dbReference type="STRING" id="1317121.ATO11_18350"/>
<protein>
    <recommendedName>
        <fullName evidence="3">Sulfotransferase domain-containing protein</fullName>
    </recommendedName>
</protein>
<proteinExistence type="predicted"/>
<dbReference type="AlphaFoldDB" id="A0A0L1JKD8"/>
<name>A0A0L1JKD8_9RHOB</name>